<comment type="function">
    <text evidence="3">Catalyzes the hydrolysis of N(2)-succinylarginine into N(2)-succinylornithine, ammonia and CO(2).</text>
</comment>
<dbReference type="NCBIfam" id="TIGR03241">
    <property type="entry name" value="arg_catab_astB"/>
    <property type="match status" value="1"/>
</dbReference>
<evidence type="ECO:0000313" key="5">
    <source>
        <dbReference type="EMBL" id="GGX68350.1"/>
    </source>
</evidence>
<gene>
    <name evidence="3 5" type="primary">astB</name>
    <name evidence="5" type="ORF">GCM10011309_17660</name>
</gene>
<dbReference type="RefSeq" id="WP_189584513.1">
    <property type="nucleotide sequence ID" value="NZ_BMYV01000002.1"/>
</dbReference>
<feature type="active site" evidence="3">
    <location>
        <position position="178"/>
    </location>
</feature>
<name>A0A918KM13_9PROT</name>
<feature type="active site" description="Nucleophile" evidence="3">
    <location>
        <position position="373"/>
    </location>
</feature>
<comment type="subunit">
    <text evidence="3">Homodimer.</text>
</comment>
<evidence type="ECO:0000313" key="6">
    <source>
        <dbReference type="Proteomes" id="UP000600865"/>
    </source>
</evidence>
<feature type="binding site" evidence="3">
    <location>
        <position position="254"/>
    </location>
    <ligand>
        <name>substrate</name>
    </ligand>
</feature>
<protein>
    <recommendedName>
        <fullName evidence="3 4">N-succinylarginine dihydrolase</fullName>
        <ecNumber evidence="3 4">3.5.3.23</ecNumber>
    </recommendedName>
</protein>
<dbReference type="GO" id="GO:0019545">
    <property type="term" value="P:L-arginine catabolic process to succinate"/>
    <property type="evidence" value="ECO:0007669"/>
    <property type="project" value="UniProtKB-UniRule"/>
</dbReference>
<keyword evidence="6" id="KW-1185">Reference proteome</keyword>
<evidence type="ECO:0000256" key="3">
    <source>
        <dbReference type="HAMAP-Rule" id="MF_01172"/>
    </source>
</evidence>
<dbReference type="PANTHER" id="PTHR30420:SF2">
    <property type="entry name" value="N-SUCCINYLARGININE DIHYDROLASE"/>
    <property type="match status" value="1"/>
</dbReference>
<comment type="similarity">
    <text evidence="3">Belongs to the succinylarginine dihydrolase family.</text>
</comment>
<accession>A0A918KM13</accession>
<comment type="catalytic activity">
    <reaction evidence="3">
        <text>N(2)-succinyl-L-arginine + 2 H2O + 2 H(+) = N(2)-succinyl-L-ornithine + 2 NH4(+) + CO2</text>
        <dbReference type="Rhea" id="RHEA:19533"/>
        <dbReference type="ChEBI" id="CHEBI:15377"/>
        <dbReference type="ChEBI" id="CHEBI:15378"/>
        <dbReference type="ChEBI" id="CHEBI:16526"/>
        <dbReference type="ChEBI" id="CHEBI:28938"/>
        <dbReference type="ChEBI" id="CHEBI:58241"/>
        <dbReference type="ChEBI" id="CHEBI:58514"/>
        <dbReference type="EC" id="3.5.3.23"/>
    </reaction>
</comment>
<dbReference type="Proteomes" id="UP000600865">
    <property type="component" value="Unassembled WGS sequence"/>
</dbReference>
<organism evidence="5 6">
    <name type="scientific">Litorimonas cladophorae</name>
    <dbReference type="NCBI Taxonomy" id="1220491"/>
    <lineage>
        <taxon>Bacteria</taxon>
        <taxon>Pseudomonadati</taxon>
        <taxon>Pseudomonadota</taxon>
        <taxon>Alphaproteobacteria</taxon>
        <taxon>Maricaulales</taxon>
        <taxon>Robiginitomaculaceae</taxon>
    </lineage>
</organism>
<feature type="binding site" evidence="3">
    <location>
        <begin position="141"/>
        <end position="142"/>
    </location>
    <ligand>
        <name>substrate</name>
    </ligand>
</feature>
<evidence type="ECO:0000256" key="1">
    <source>
        <dbReference type="ARBA" id="ARBA00022503"/>
    </source>
</evidence>
<dbReference type="PANTHER" id="PTHR30420">
    <property type="entry name" value="N-SUCCINYLARGININE DIHYDROLASE"/>
    <property type="match status" value="1"/>
</dbReference>
<proteinExistence type="inferred from homology"/>
<feature type="binding site" evidence="3">
    <location>
        <position position="367"/>
    </location>
    <ligand>
        <name>substrate</name>
    </ligand>
</feature>
<keyword evidence="2 3" id="KW-0378">Hydrolase</keyword>
<dbReference type="GO" id="GO:0009015">
    <property type="term" value="F:N-succinylarginine dihydrolase activity"/>
    <property type="evidence" value="ECO:0007669"/>
    <property type="project" value="UniProtKB-UniRule"/>
</dbReference>
<feature type="binding site" evidence="3">
    <location>
        <position position="216"/>
    </location>
    <ligand>
        <name>substrate</name>
    </ligand>
</feature>
<dbReference type="InterPro" id="IPR007079">
    <property type="entry name" value="SuccinylArg_d-Hdrlase_AstB"/>
</dbReference>
<reference evidence="5 6" key="1">
    <citation type="journal article" date="2014" name="Int. J. Syst. Evol. Microbiol.">
        <title>Complete genome sequence of Corynebacterium casei LMG S-19264T (=DSM 44701T), isolated from a smear-ripened cheese.</title>
        <authorList>
            <consortium name="US DOE Joint Genome Institute (JGI-PGF)"/>
            <person name="Walter F."/>
            <person name="Albersmeier A."/>
            <person name="Kalinowski J."/>
            <person name="Ruckert C."/>
        </authorList>
    </citation>
    <scope>NUCLEOTIDE SEQUENCE [LARGE SCALE GENOMIC DNA]</scope>
    <source>
        <strain evidence="5 6">KCTC 23968</strain>
    </source>
</reference>
<dbReference type="GO" id="GO:0019544">
    <property type="term" value="P:L-arginine catabolic process to L-glutamate"/>
    <property type="evidence" value="ECO:0007669"/>
    <property type="project" value="UniProtKB-UniRule"/>
</dbReference>
<feature type="active site" evidence="3">
    <location>
        <position position="252"/>
    </location>
</feature>
<dbReference type="NCBIfam" id="NF009789">
    <property type="entry name" value="PRK13281.1"/>
    <property type="match status" value="1"/>
</dbReference>
<comment type="pathway">
    <text evidence="3">Amino-acid degradation; L-arginine degradation via AST pathway; L-glutamate and succinate from L-arginine: step 2/5.</text>
</comment>
<evidence type="ECO:0000256" key="2">
    <source>
        <dbReference type="ARBA" id="ARBA00022801"/>
    </source>
</evidence>
<dbReference type="HAMAP" id="MF_01172">
    <property type="entry name" value="AstB"/>
    <property type="match status" value="1"/>
</dbReference>
<keyword evidence="1 3" id="KW-0056">Arginine metabolism</keyword>
<dbReference type="Gene3D" id="3.75.10.20">
    <property type="entry name" value="Succinylarginine dihydrolase"/>
    <property type="match status" value="1"/>
</dbReference>
<dbReference type="Pfam" id="PF04996">
    <property type="entry name" value="AstB"/>
    <property type="match status" value="1"/>
</dbReference>
<dbReference type="SUPFAM" id="SSF55909">
    <property type="entry name" value="Pentein"/>
    <property type="match status" value="1"/>
</dbReference>
<dbReference type="InterPro" id="IPR037031">
    <property type="entry name" value="AstB_sf"/>
</dbReference>
<evidence type="ECO:0000256" key="4">
    <source>
        <dbReference type="NCBIfam" id="TIGR03241"/>
    </source>
</evidence>
<dbReference type="EC" id="3.5.3.23" evidence="3 4"/>
<sequence>MSSTSKTVEMNFDGLVGPSHNYAGLSHGNIASSSNQGNAANPKAAALQGLAKMRRLLDLGIPQAVLPPQERPYVSGLRALGFGGTDGQVLESAFAHSPALVANYSSASCMWTANAATVTPSADSSDGRVHFTPANLTAMPHRALEDQQTRLTLSAIFADRDHFAVHAPLAHTPLLGDEGAANHNRLSASHGTAGVEVFIYGRDALGPKTDLKFPGRQTLQASESVARLHGLNAKNAVFHPQSATAINAGAFHNDVVCVSNETVLFFHENAFDDPAALKAKITAQTDLLGFDPYFLMAGADAVPLPDVISSYLFNSQLVTLPDGGMALILPSQVEETASTKAFVDQTLAGDNPITQAHYLDLRQSMANGGGPACLRLRVALNPAQFAAVQEGVIMTYDKITHLENWVKAHYRDRLACDDLGDPKFLQESRDALDALTQILNLPNLYDFQRSGT</sequence>
<comment type="caution">
    <text evidence="5">The sequence shown here is derived from an EMBL/GenBank/DDBJ whole genome shotgun (WGS) entry which is preliminary data.</text>
</comment>
<feature type="binding site" evidence="3">
    <location>
        <position position="114"/>
    </location>
    <ligand>
        <name>substrate</name>
    </ligand>
</feature>
<dbReference type="EMBL" id="BMYV01000002">
    <property type="protein sequence ID" value="GGX68350.1"/>
    <property type="molecule type" value="Genomic_DNA"/>
</dbReference>
<dbReference type="AlphaFoldDB" id="A0A918KM13"/>
<feature type="binding site" evidence="3">
    <location>
        <begin position="23"/>
        <end position="32"/>
    </location>
    <ligand>
        <name>substrate</name>
    </ligand>
</feature>